<dbReference type="Proteomes" id="UP000762676">
    <property type="component" value="Unassembled WGS sequence"/>
</dbReference>
<dbReference type="EMBL" id="BMAT01004951">
    <property type="protein sequence ID" value="GFR84396.1"/>
    <property type="molecule type" value="Genomic_DNA"/>
</dbReference>
<dbReference type="Pfam" id="PF13401">
    <property type="entry name" value="AAA_22"/>
    <property type="match status" value="1"/>
</dbReference>
<dbReference type="InterPro" id="IPR052026">
    <property type="entry name" value="ExeA_AAA_ATPase_DNA-bind"/>
</dbReference>
<feature type="domain" description="ORC1/DEAH AAA+ ATPase" evidence="1">
    <location>
        <begin position="83"/>
        <end position="200"/>
    </location>
</feature>
<comment type="caution">
    <text evidence="2">The sequence shown here is derived from an EMBL/GenBank/DDBJ whole genome shotgun (WGS) entry which is preliminary data.</text>
</comment>
<evidence type="ECO:0000313" key="2">
    <source>
        <dbReference type="EMBL" id="GFR84396.1"/>
    </source>
</evidence>
<sequence length="297" mass="33922">MSWNDLAKKSGINVSYLSAMRQGKNHVATGGKRVAIDDKWWTRLSDFMGESKEKVYWEFVKTKEAVRILSTLEDAKAYGYTNVIVGETGCGKTYVANMFRRKHQKHTYSITVSCLDNIADILDKIIEALKLKNGGKTKATKLKNIIKYLQKLHFNCEKPILIFDESEYLKQAAYNVVKELHEGVKGGICGIVLIGTSQILENIDRLRKSNKAGMPQLYRRVKFGIRQLPLMDVNYCNFLNGIGDKGLIRLLREHCDNYGELHDVLVPARREADRLGEALTERFVRMLFGFESYEARS</sequence>
<accession>A0AAV4GIC2</accession>
<protein>
    <submittedName>
        <fullName evidence="2">DNA transposition protein, AAA+ family ATPase</fullName>
    </submittedName>
</protein>
<proteinExistence type="predicted"/>
<dbReference type="GO" id="GO:0016887">
    <property type="term" value="F:ATP hydrolysis activity"/>
    <property type="evidence" value="ECO:0007669"/>
    <property type="project" value="InterPro"/>
</dbReference>
<keyword evidence="3" id="KW-1185">Reference proteome</keyword>
<reference evidence="2 3" key="1">
    <citation type="journal article" date="2021" name="Elife">
        <title>Chloroplast acquisition without the gene transfer in kleptoplastic sea slugs, Plakobranchus ocellatus.</title>
        <authorList>
            <person name="Maeda T."/>
            <person name="Takahashi S."/>
            <person name="Yoshida T."/>
            <person name="Shimamura S."/>
            <person name="Takaki Y."/>
            <person name="Nagai Y."/>
            <person name="Toyoda A."/>
            <person name="Suzuki Y."/>
            <person name="Arimoto A."/>
            <person name="Ishii H."/>
            <person name="Satoh N."/>
            <person name="Nishiyama T."/>
            <person name="Hasebe M."/>
            <person name="Maruyama T."/>
            <person name="Minagawa J."/>
            <person name="Obokata J."/>
            <person name="Shigenobu S."/>
        </authorList>
    </citation>
    <scope>NUCLEOTIDE SEQUENCE [LARGE SCALE GENOMIC DNA]</scope>
</reference>
<dbReference type="InterPro" id="IPR049945">
    <property type="entry name" value="AAA_22"/>
</dbReference>
<dbReference type="PANTHER" id="PTHR35894:SF5">
    <property type="entry name" value="MU-LIKE PROPHAGE FLUMU DNA TRANSPOSITION PROTEIN B"/>
    <property type="match status" value="1"/>
</dbReference>
<organism evidence="2 3">
    <name type="scientific">Elysia marginata</name>
    <dbReference type="NCBI Taxonomy" id="1093978"/>
    <lineage>
        <taxon>Eukaryota</taxon>
        <taxon>Metazoa</taxon>
        <taxon>Spiralia</taxon>
        <taxon>Lophotrochozoa</taxon>
        <taxon>Mollusca</taxon>
        <taxon>Gastropoda</taxon>
        <taxon>Heterobranchia</taxon>
        <taxon>Euthyneura</taxon>
        <taxon>Panpulmonata</taxon>
        <taxon>Sacoglossa</taxon>
        <taxon>Placobranchoidea</taxon>
        <taxon>Plakobranchidae</taxon>
        <taxon>Elysia</taxon>
    </lineage>
</organism>
<evidence type="ECO:0000259" key="1">
    <source>
        <dbReference type="Pfam" id="PF13401"/>
    </source>
</evidence>
<dbReference type="PANTHER" id="PTHR35894">
    <property type="entry name" value="GENERAL SECRETION PATHWAY PROTEIN A-RELATED"/>
    <property type="match status" value="1"/>
</dbReference>
<dbReference type="Gene3D" id="3.40.50.300">
    <property type="entry name" value="P-loop containing nucleotide triphosphate hydrolases"/>
    <property type="match status" value="1"/>
</dbReference>
<gene>
    <name evidence="2" type="ORF">ElyMa_002416200</name>
</gene>
<dbReference type="InterPro" id="IPR027417">
    <property type="entry name" value="P-loop_NTPase"/>
</dbReference>
<name>A0AAV4GIC2_9GAST</name>
<dbReference type="AlphaFoldDB" id="A0AAV4GIC2"/>
<evidence type="ECO:0000313" key="3">
    <source>
        <dbReference type="Proteomes" id="UP000762676"/>
    </source>
</evidence>
<dbReference type="SUPFAM" id="SSF52540">
    <property type="entry name" value="P-loop containing nucleoside triphosphate hydrolases"/>
    <property type="match status" value="1"/>
</dbReference>